<feature type="domain" description="RRM" evidence="4">
    <location>
        <begin position="227"/>
        <end position="309"/>
    </location>
</feature>
<accession>A0AAD9W296</accession>
<dbReference type="CDD" id="cd00590">
    <property type="entry name" value="RRM_SF"/>
    <property type="match status" value="1"/>
</dbReference>
<proteinExistence type="predicted"/>
<dbReference type="EMBL" id="JAUJFL010000004">
    <property type="protein sequence ID" value="KAK2604869.1"/>
    <property type="molecule type" value="Genomic_DNA"/>
</dbReference>
<dbReference type="PANTHER" id="PTHR23003">
    <property type="entry name" value="RNA RECOGNITION MOTIF RRM DOMAIN CONTAINING PROTEIN"/>
    <property type="match status" value="1"/>
</dbReference>
<keyword evidence="1 2" id="KW-0694">RNA-binding</keyword>
<feature type="compositionally biased region" description="Basic residues" evidence="3">
    <location>
        <begin position="327"/>
        <end position="341"/>
    </location>
</feature>
<dbReference type="GO" id="GO:0005634">
    <property type="term" value="C:nucleus"/>
    <property type="evidence" value="ECO:0007669"/>
    <property type="project" value="TreeGrafter"/>
</dbReference>
<organism evidence="5 6">
    <name type="scientific">Phomopsis amygdali</name>
    <name type="common">Fusicoccum amygdali</name>
    <dbReference type="NCBI Taxonomy" id="1214568"/>
    <lineage>
        <taxon>Eukaryota</taxon>
        <taxon>Fungi</taxon>
        <taxon>Dikarya</taxon>
        <taxon>Ascomycota</taxon>
        <taxon>Pezizomycotina</taxon>
        <taxon>Sordariomycetes</taxon>
        <taxon>Sordariomycetidae</taxon>
        <taxon>Diaporthales</taxon>
        <taxon>Diaporthaceae</taxon>
        <taxon>Diaporthe</taxon>
    </lineage>
</organism>
<feature type="region of interest" description="Disordered" evidence="3">
    <location>
        <begin position="323"/>
        <end position="431"/>
    </location>
</feature>
<sequence>MTVPDYEIPRDVVPPGNQTGTYYIPISNLPFNVSWQEVKDHVRQVCAVDHVEIFPKSTSGWVRVKGFEHFRAAFELLNGKEFKGRAVIADDRNADRPLKDGGSFSMPMSPSSYMTSPGTSFSHGAIMPSYDVLTAAYPQPSMPTTTYGYYVSGAEAQQPFYGYQAAPDRQPTLYNQSASYAVQPIQPYSEYYPPPPPSVAVLTNQLADLTMGGAAPSGGGVVYTEQRGIHIRELSRRASDDQVRRMICDAAGREAALINLVEVPLDKEGNPRGYAIAHFRSADLARRMVDKLHGVDFKGRKLQVKLLKEGEAVGVGGCGAVAGSSRGHGHGHRSGKHHSSSTRRDEGRRAERRDKDRERGVDRGEKKTSSSSSASKGAPLVVGGGCSAVEASFCSSSSSSSKGKDKGKEKHGSKKSAVVIADGSSRRADKS</sequence>
<reference evidence="5" key="1">
    <citation type="submission" date="2023-06" db="EMBL/GenBank/DDBJ databases">
        <authorList>
            <person name="Noh H."/>
        </authorList>
    </citation>
    <scope>NUCLEOTIDE SEQUENCE</scope>
    <source>
        <strain evidence="5">DUCC20226</strain>
    </source>
</reference>
<feature type="compositionally biased region" description="Basic and acidic residues" evidence="3">
    <location>
        <begin position="342"/>
        <end position="368"/>
    </location>
</feature>
<dbReference type="InterPro" id="IPR050374">
    <property type="entry name" value="RRT5_SRSF_SR"/>
</dbReference>
<dbReference type="SUPFAM" id="SSF54928">
    <property type="entry name" value="RNA-binding domain, RBD"/>
    <property type="match status" value="1"/>
</dbReference>
<dbReference type="SMART" id="SM00360">
    <property type="entry name" value="RRM"/>
    <property type="match status" value="2"/>
</dbReference>
<evidence type="ECO:0000313" key="5">
    <source>
        <dbReference type="EMBL" id="KAK2604869.1"/>
    </source>
</evidence>
<evidence type="ECO:0000256" key="3">
    <source>
        <dbReference type="SAM" id="MobiDB-lite"/>
    </source>
</evidence>
<dbReference type="GO" id="GO:0005737">
    <property type="term" value="C:cytoplasm"/>
    <property type="evidence" value="ECO:0007669"/>
    <property type="project" value="TreeGrafter"/>
</dbReference>
<evidence type="ECO:0000259" key="4">
    <source>
        <dbReference type="PROSITE" id="PS50102"/>
    </source>
</evidence>
<keyword evidence="6" id="KW-1185">Reference proteome</keyword>
<dbReference type="Pfam" id="PF00076">
    <property type="entry name" value="RRM_1"/>
    <property type="match status" value="1"/>
</dbReference>
<evidence type="ECO:0000313" key="6">
    <source>
        <dbReference type="Proteomes" id="UP001265746"/>
    </source>
</evidence>
<evidence type="ECO:0000256" key="2">
    <source>
        <dbReference type="PROSITE-ProRule" id="PRU00176"/>
    </source>
</evidence>
<dbReference type="InterPro" id="IPR035979">
    <property type="entry name" value="RBD_domain_sf"/>
</dbReference>
<comment type="caution">
    <text evidence="5">The sequence shown here is derived from an EMBL/GenBank/DDBJ whole genome shotgun (WGS) entry which is preliminary data.</text>
</comment>
<dbReference type="InterPro" id="IPR000504">
    <property type="entry name" value="RRM_dom"/>
</dbReference>
<protein>
    <recommendedName>
        <fullName evidence="4">RRM domain-containing protein</fullName>
    </recommendedName>
</protein>
<dbReference type="PROSITE" id="PS50102">
    <property type="entry name" value="RRM"/>
    <property type="match status" value="1"/>
</dbReference>
<dbReference type="Gene3D" id="3.30.70.330">
    <property type="match status" value="2"/>
</dbReference>
<dbReference type="Proteomes" id="UP001265746">
    <property type="component" value="Unassembled WGS sequence"/>
</dbReference>
<dbReference type="AlphaFoldDB" id="A0AAD9W296"/>
<evidence type="ECO:0000256" key="1">
    <source>
        <dbReference type="ARBA" id="ARBA00022884"/>
    </source>
</evidence>
<gene>
    <name evidence="5" type="ORF">N8I77_007763</name>
</gene>
<dbReference type="GO" id="GO:0003729">
    <property type="term" value="F:mRNA binding"/>
    <property type="evidence" value="ECO:0007669"/>
    <property type="project" value="TreeGrafter"/>
</dbReference>
<dbReference type="InterPro" id="IPR012677">
    <property type="entry name" value="Nucleotide-bd_a/b_plait_sf"/>
</dbReference>
<name>A0AAD9W296_PHOAM</name>